<dbReference type="RefSeq" id="WP_358350385.1">
    <property type="nucleotide sequence ID" value="NZ_JBEZFP010000012.1"/>
</dbReference>
<sequence length="158" mass="17438">MADFATLDELKARLHWTLDSDEERIATAALEDASDLARHYARREWPDPTKAPRLVRTLVLKACRRHMTNPDGYTQSRAGDESLAWSDEAAEDAGSVEFTAEERNLLAALGGKQTGFTSVAVSAWNSVQRPVAVGLVPVAQPTPDAKPFPYYADPEEPW</sequence>
<gene>
    <name evidence="1" type="ORF">AB0C36_06995</name>
</gene>
<reference evidence="1 2" key="1">
    <citation type="submission" date="2024-06" db="EMBL/GenBank/DDBJ databases">
        <title>The Natural Products Discovery Center: Release of the First 8490 Sequenced Strains for Exploring Actinobacteria Biosynthetic Diversity.</title>
        <authorList>
            <person name="Kalkreuter E."/>
            <person name="Kautsar S.A."/>
            <person name="Yang D."/>
            <person name="Bader C.D."/>
            <person name="Teijaro C.N."/>
            <person name="Fluegel L."/>
            <person name="Davis C.M."/>
            <person name="Simpson J.R."/>
            <person name="Lauterbach L."/>
            <person name="Steele A.D."/>
            <person name="Gui C."/>
            <person name="Meng S."/>
            <person name="Li G."/>
            <person name="Viehrig K."/>
            <person name="Ye F."/>
            <person name="Su P."/>
            <person name="Kiefer A.F."/>
            <person name="Nichols A."/>
            <person name="Cepeda A.J."/>
            <person name="Yan W."/>
            <person name="Fan B."/>
            <person name="Jiang Y."/>
            <person name="Adhikari A."/>
            <person name="Zheng C.-J."/>
            <person name="Schuster L."/>
            <person name="Cowan T.M."/>
            <person name="Smanski M.J."/>
            <person name="Chevrette M.G."/>
            <person name="De Carvalho L.P.S."/>
            <person name="Shen B."/>
        </authorList>
    </citation>
    <scope>NUCLEOTIDE SEQUENCE [LARGE SCALE GENOMIC DNA]</scope>
    <source>
        <strain evidence="1 2">NPDC048946</strain>
    </source>
</reference>
<evidence type="ECO:0000313" key="2">
    <source>
        <dbReference type="Proteomes" id="UP001551482"/>
    </source>
</evidence>
<evidence type="ECO:0000313" key="1">
    <source>
        <dbReference type="EMBL" id="MEU8133241.1"/>
    </source>
</evidence>
<dbReference type="Proteomes" id="UP001551482">
    <property type="component" value="Unassembled WGS sequence"/>
</dbReference>
<organism evidence="1 2">
    <name type="scientific">Streptodolium elevatio</name>
    <dbReference type="NCBI Taxonomy" id="3157996"/>
    <lineage>
        <taxon>Bacteria</taxon>
        <taxon>Bacillati</taxon>
        <taxon>Actinomycetota</taxon>
        <taxon>Actinomycetes</taxon>
        <taxon>Kitasatosporales</taxon>
        <taxon>Streptomycetaceae</taxon>
        <taxon>Streptodolium</taxon>
    </lineage>
</organism>
<accession>A0ABV3DBV4</accession>
<evidence type="ECO:0008006" key="3">
    <source>
        <dbReference type="Google" id="ProtNLM"/>
    </source>
</evidence>
<comment type="caution">
    <text evidence="1">The sequence shown here is derived from an EMBL/GenBank/DDBJ whole genome shotgun (WGS) entry which is preliminary data.</text>
</comment>
<name>A0ABV3DBV4_9ACTN</name>
<keyword evidence="2" id="KW-1185">Reference proteome</keyword>
<dbReference type="EMBL" id="JBEZFP010000012">
    <property type="protein sequence ID" value="MEU8133241.1"/>
    <property type="molecule type" value="Genomic_DNA"/>
</dbReference>
<proteinExistence type="predicted"/>
<protein>
    <recommendedName>
        <fullName evidence="3">Head-to-tail adaptor</fullName>
    </recommendedName>
</protein>